<evidence type="ECO:0000313" key="8">
    <source>
        <dbReference type="Proteomes" id="UP000682111"/>
    </source>
</evidence>
<dbReference type="AlphaFoldDB" id="A0A919WI99"/>
<evidence type="ECO:0000256" key="3">
    <source>
        <dbReference type="ARBA" id="ARBA00022989"/>
    </source>
</evidence>
<dbReference type="RefSeq" id="WP_137743922.1">
    <property type="nucleotide sequence ID" value="NZ_BORC01000003.1"/>
</dbReference>
<feature type="domain" description="HTH cro/C1-type" evidence="6">
    <location>
        <begin position="15"/>
        <end position="69"/>
    </location>
</feature>
<feature type="transmembrane region" description="Helical" evidence="5">
    <location>
        <begin position="169"/>
        <end position="186"/>
    </location>
</feature>
<accession>A0A919WI99</accession>
<dbReference type="InterPro" id="IPR010982">
    <property type="entry name" value="Lambda_DNA-bd_dom_sf"/>
</dbReference>
<comment type="caution">
    <text evidence="7">The sequence shown here is derived from an EMBL/GenBank/DDBJ whole genome shotgun (WGS) entry which is preliminary data.</text>
</comment>
<keyword evidence="3 5" id="KW-1133">Transmembrane helix</keyword>
<proteinExistence type="predicted"/>
<protein>
    <submittedName>
        <fullName evidence="7">Transcriptional regulator</fullName>
    </submittedName>
</protein>
<dbReference type="EMBL" id="BORC01000003">
    <property type="protein sequence ID" value="GIN62303.1"/>
    <property type="molecule type" value="Genomic_DNA"/>
</dbReference>
<dbReference type="GO" id="GO:0003677">
    <property type="term" value="F:DNA binding"/>
    <property type="evidence" value="ECO:0007669"/>
    <property type="project" value="InterPro"/>
</dbReference>
<keyword evidence="8" id="KW-1185">Reference proteome</keyword>
<dbReference type="InterPro" id="IPR001387">
    <property type="entry name" value="Cro/C1-type_HTH"/>
</dbReference>
<dbReference type="Pfam" id="PF06803">
    <property type="entry name" value="DUF1232"/>
    <property type="match status" value="1"/>
</dbReference>
<dbReference type="Gene3D" id="1.10.260.40">
    <property type="entry name" value="lambda repressor-like DNA-binding domains"/>
    <property type="match status" value="1"/>
</dbReference>
<name>A0A919WI99_9BACI</name>
<evidence type="ECO:0000256" key="4">
    <source>
        <dbReference type="ARBA" id="ARBA00023136"/>
    </source>
</evidence>
<keyword evidence="2 5" id="KW-0812">Transmembrane</keyword>
<dbReference type="SMART" id="SM00530">
    <property type="entry name" value="HTH_XRE"/>
    <property type="match status" value="1"/>
</dbReference>
<reference evidence="7" key="1">
    <citation type="submission" date="2021-03" db="EMBL/GenBank/DDBJ databases">
        <title>Antimicrobial resistance genes in bacteria isolated from Japanese honey, and their potential for conferring macrolide and lincosamide resistance in the American foulbrood pathogen Paenibacillus larvae.</title>
        <authorList>
            <person name="Okamoto M."/>
            <person name="Kumagai M."/>
            <person name="Kanamori H."/>
            <person name="Takamatsu D."/>
        </authorList>
    </citation>
    <scope>NUCLEOTIDE SEQUENCE</scope>
    <source>
        <strain evidence="7">J27TS8</strain>
    </source>
</reference>
<dbReference type="OrthoDB" id="9793277at2"/>
<dbReference type="Proteomes" id="UP000682111">
    <property type="component" value="Unassembled WGS sequence"/>
</dbReference>
<organism evidence="7 8">
    <name type="scientific">Robertmurraya siralis</name>
    <dbReference type="NCBI Taxonomy" id="77777"/>
    <lineage>
        <taxon>Bacteria</taxon>
        <taxon>Bacillati</taxon>
        <taxon>Bacillota</taxon>
        <taxon>Bacilli</taxon>
        <taxon>Bacillales</taxon>
        <taxon>Bacillaceae</taxon>
        <taxon>Robertmurraya</taxon>
    </lineage>
</organism>
<dbReference type="PROSITE" id="PS50943">
    <property type="entry name" value="HTH_CROC1"/>
    <property type="match status" value="1"/>
</dbReference>
<evidence type="ECO:0000313" key="7">
    <source>
        <dbReference type="EMBL" id="GIN62303.1"/>
    </source>
</evidence>
<keyword evidence="4 5" id="KW-0472">Membrane</keyword>
<dbReference type="InterPro" id="IPR010652">
    <property type="entry name" value="DUF1232"/>
</dbReference>
<evidence type="ECO:0000256" key="1">
    <source>
        <dbReference type="ARBA" id="ARBA00004127"/>
    </source>
</evidence>
<evidence type="ECO:0000259" key="6">
    <source>
        <dbReference type="PROSITE" id="PS50943"/>
    </source>
</evidence>
<sequence>MVKVNRDDDELCELLKEMLEERSWSLRKLSERTVIDKATISKILNGKRKANLNHLQRFADCFEVPLHKLLKAAGYEVEKKDSKVFSEYHAFLKTMKPFFEENQLPKKNLTVEDIQQELAKYEQFAQTKEGEKTIVNGFAEKLKKVDSIGSAINHLKDFYEKFRLKKGSVKELSLMGGALLYFILTIDCIPDYLFPIGYVDDAIAVQVVVTILKK</sequence>
<evidence type="ECO:0000256" key="5">
    <source>
        <dbReference type="SAM" id="Phobius"/>
    </source>
</evidence>
<evidence type="ECO:0000256" key="2">
    <source>
        <dbReference type="ARBA" id="ARBA00022692"/>
    </source>
</evidence>
<dbReference type="Pfam" id="PF01381">
    <property type="entry name" value="HTH_3"/>
    <property type="match status" value="1"/>
</dbReference>
<comment type="subcellular location">
    <subcellularLocation>
        <location evidence="1">Endomembrane system</location>
        <topology evidence="1">Multi-pass membrane protein</topology>
    </subcellularLocation>
</comment>
<gene>
    <name evidence="7" type="ORF">J27TS8_22960</name>
</gene>
<dbReference type="GO" id="GO:0012505">
    <property type="term" value="C:endomembrane system"/>
    <property type="evidence" value="ECO:0007669"/>
    <property type="project" value="UniProtKB-SubCell"/>
</dbReference>
<dbReference type="CDD" id="cd00093">
    <property type="entry name" value="HTH_XRE"/>
    <property type="match status" value="1"/>
</dbReference>
<dbReference type="SUPFAM" id="SSF47413">
    <property type="entry name" value="lambda repressor-like DNA-binding domains"/>
    <property type="match status" value="1"/>
</dbReference>